<dbReference type="Proteomes" id="UP000070107">
    <property type="component" value="Unassembled WGS sequence"/>
</dbReference>
<sequence>MDKASYNRSAFHQVFAMALALAAAGCTTKGDGSGTAAGGAQPLPSTSGEQRISESELRAYCPNVTLREGTAFFNTYEKGGDKDNARIIHQAAITDVTRSCQYAPGTTTMDVAAAGKIVPGPKFKQGTITMPIRVVVTQGDSVLYSKLHKYQVSVTDPSSATQFVFNDKGISFPTPAQKNIQIFVGYDEGPYNTK</sequence>
<evidence type="ECO:0008006" key="4">
    <source>
        <dbReference type="Google" id="ProtNLM"/>
    </source>
</evidence>
<gene>
    <name evidence="2" type="ORF">ATN84_00705</name>
</gene>
<protein>
    <recommendedName>
        <fullName evidence="4">Lipoprotein</fullName>
    </recommendedName>
</protein>
<dbReference type="STRING" id="1494590.ATN84_00705"/>
<dbReference type="PROSITE" id="PS51257">
    <property type="entry name" value="PROKAR_LIPOPROTEIN"/>
    <property type="match status" value="1"/>
</dbReference>
<organism evidence="2 3">
    <name type="scientific">Paramesorhizobium deserti</name>
    <dbReference type="NCBI Taxonomy" id="1494590"/>
    <lineage>
        <taxon>Bacteria</taxon>
        <taxon>Pseudomonadati</taxon>
        <taxon>Pseudomonadota</taxon>
        <taxon>Alphaproteobacteria</taxon>
        <taxon>Hyphomicrobiales</taxon>
        <taxon>Phyllobacteriaceae</taxon>
        <taxon>Paramesorhizobium</taxon>
    </lineage>
</organism>
<name>A0A135HYX7_9HYPH</name>
<dbReference type="AlphaFoldDB" id="A0A135HYX7"/>
<dbReference type="EMBL" id="LNTU01000001">
    <property type="protein sequence ID" value="KXF78358.1"/>
    <property type="molecule type" value="Genomic_DNA"/>
</dbReference>
<keyword evidence="3" id="KW-1185">Reference proteome</keyword>
<dbReference type="OrthoDB" id="8446614at2"/>
<feature type="region of interest" description="Disordered" evidence="1">
    <location>
        <begin position="33"/>
        <end position="52"/>
    </location>
</feature>
<evidence type="ECO:0000313" key="3">
    <source>
        <dbReference type="Proteomes" id="UP000070107"/>
    </source>
</evidence>
<proteinExistence type="predicted"/>
<reference evidence="2 3" key="1">
    <citation type="submission" date="2015-11" db="EMBL/GenBank/DDBJ databases">
        <title>Draft genome sequence of Paramesorhizobium deserti A-3-E, a strain highly resistant to diverse beta-lactam antibiotics.</title>
        <authorList>
            <person name="Lv R."/>
            <person name="Yang X."/>
            <person name="Fang N."/>
            <person name="Guo J."/>
            <person name="Luo X."/>
            <person name="Peng F."/>
            <person name="Yang R."/>
            <person name="Cui Y."/>
            <person name="Fang C."/>
            <person name="Song Y."/>
        </authorList>
    </citation>
    <scope>NUCLEOTIDE SEQUENCE [LARGE SCALE GENOMIC DNA]</scope>
    <source>
        <strain evidence="2 3">A-3-E</strain>
    </source>
</reference>
<comment type="caution">
    <text evidence="2">The sequence shown here is derived from an EMBL/GenBank/DDBJ whole genome shotgun (WGS) entry which is preliminary data.</text>
</comment>
<dbReference type="RefSeq" id="WP_068879628.1">
    <property type="nucleotide sequence ID" value="NZ_LNTU01000001.1"/>
</dbReference>
<evidence type="ECO:0000256" key="1">
    <source>
        <dbReference type="SAM" id="MobiDB-lite"/>
    </source>
</evidence>
<accession>A0A135HYX7</accession>
<evidence type="ECO:0000313" key="2">
    <source>
        <dbReference type="EMBL" id="KXF78358.1"/>
    </source>
</evidence>